<feature type="region of interest" description="Disordered" evidence="1">
    <location>
        <begin position="237"/>
        <end position="259"/>
    </location>
</feature>
<keyword evidence="3" id="KW-1185">Reference proteome</keyword>
<dbReference type="EMBL" id="BNJQ01000002">
    <property type="protein sequence ID" value="GHP01787.1"/>
    <property type="molecule type" value="Genomic_DNA"/>
</dbReference>
<proteinExistence type="predicted"/>
<feature type="compositionally biased region" description="Acidic residues" evidence="1">
    <location>
        <begin position="238"/>
        <end position="257"/>
    </location>
</feature>
<evidence type="ECO:0000313" key="2">
    <source>
        <dbReference type="EMBL" id="GHP01787.1"/>
    </source>
</evidence>
<gene>
    <name evidence="2" type="ORF">PPROV_000054400</name>
</gene>
<reference evidence="2" key="1">
    <citation type="submission" date="2020-10" db="EMBL/GenBank/DDBJ databases">
        <title>Unveiling of a novel bifunctional photoreceptor, Dualchrome1, isolated from a cosmopolitan green alga.</title>
        <authorList>
            <person name="Suzuki S."/>
            <person name="Kawachi M."/>
        </authorList>
    </citation>
    <scope>NUCLEOTIDE SEQUENCE</scope>
    <source>
        <strain evidence="2">NIES 2893</strain>
    </source>
</reference>
<dbReference type="AlphaFoldDB" id="A0A830H9J4"/>
<dbReference type="Proteomes" id="UP000660262">
    <property type="component" value="Unassembled WGS sequence"/>
</dbReference>
<evidence type="ECO:0000256" key="1">
    <source>
        <dbReference type="SAM" id="MobiDB-lite"/>
    </source>
</evidence>
<comment type="caution">
    <text evidence="2">The sequence shown here is derived from an EMBL/GenBank/DDBJ whole genome shotgun (WGS) entry which is preliminary data.</text>
</comment>
<organism evidence="2 3">
    <name type="scientific">Pycnococcus provasolii</name>
    <dbReference type="NCBI Taxonomy" id="41880"/>
    <lineage>
        <taxon>Eukaryota</taxon>
        <taxon>Viridiplantae</taxon>
        <taxon>Chlorophyta</taxon>
        <taxon>Pseudoscourfieldiophyceae</taxon>
        <taxon>Pseudoscourfieldiales</taxon>
        <taxon>Pycnococcaceae</taxon>
        <taxon>Pycnococcus</taxon>
    </lineage>
</organism>
<name>A0A830H9J4_9CHLO</name>
<feature type="region of interest" description="Disordered" evidence="1">
    <location>
        <begin position="374"/>
        <end position="420"/>
    </location>
</feature>
<evidence type="ECO:0000313" key="3">
    <source>
        <dbReference type="Proteomes" id="UP000660262"/>
    </source>
</evidence>
<protein>
    <submittedName>
        <fullName evidence="2">Uncharacterized protein</fullName>
    </submittedName>
</protein>
<accession>A0A830H9J4</accession>
<sequence length="434" mass="47084">MAFSPKPRSAIQQYTFRLLRLGLHSASTERIVLAFFLVVIALRMVLMPTVPGSGSSSNDFGNDNNAGRRLAPRPLARRKAANQYETPDFQTLAINKLEQLRRQNQMARNQEEVRIHKNVDDTARRIIEDAKREESQGLLSYDVRSADDPVERALANHATKKRAARKTAQLRMTADGGWSINKLGIDPENEKATNAVLEGARKVKQELVAEVQKNERENKQFANVDALDDGTADMPQLADEEEQEGEEEEEEEEEEDGLSSNLALVLGAGTVEAASGNRLMDVTEDGTMKFLDKSSGKMLRKAERNVNSFARSAKRGSDVMVGGGTPPPRNHRVSLAEKMAMSGKKVSGSFSTSEIQTSVLGKPPASVLALMAKAAPGEAKSQAGNEAAAAQQSSSTKVKPSFVFGESEDAGGKSKHPHALREKFLSAAARAAAT</sequence>